<dbReference type="SMART" id="SM01007">
    <property type="entry name" value="Aldolase_II"/>
    <property type="match status" value="1"/>
</dbReference>
<accession>A0ABP0IWX7</accession>
<evidence type="ECO:0000256" key="2">
    <source>
        <dbReference type="ARBA" id="ARBA00023002"/>
    </source>
</evidence>
<dbReference type="Gene3D" id="3.40.50.720">
    <property type="entry name" value="NAD(P)-binding Rossmann-like Domain"/>
    <property type="match status" value="1"/>
</dbReference>
<dbReference type="Proteomes" id="UP001642464">
    <property type="component" value="Unassembled WGS sequence"/>
</dbReference>
<dbReference type="EMBL" id="CAXAMM010005244">
    <property type="protein sequence ID" value="CAK9006568.1"/>
    <property type="molecule type" value="Genomic_DNA"/>
</dbReference>
<dbReference type="PANTHER" id="PTHR43669:SF3">
    <property type="entry name" value="ALCOHOL DEHYDROGENASE, PUTATIVE (AFU_ORTHOLOGUE AFUA_3G03445)-RELATED"/>
    <property type="match status" value="1"/>
</dbReference>
<gene>
    <name evidence="4" type="ORF">SCF082_LOCUS9088</name>
</gene>
<protein>
    <submittedName>
        <fullName evidence="4">Uncharacterized oxidoreductase YuxG (ORF2)</fullName>
    </submittedName>
</protein>
<dbReference type="Pfam" id="PF00596">
    <property type="entry name" value="Aldolase_II"/>
    <property type="match status" value="1"/>
</dbReference>
<dbReference type="PRINTS" id="PR00081">
    <property type="entry name" value="GDHRDH"/>
</dbReference>
<evidence type="ECO:0000256" key="1">
    <source>
        <dbReference type="ARBA" id="ARBA00006484"/>
    </source>
</evidence>
<dbReference type="SUPFAM" id="SSF53639">
    <property type="entry name" value="AraD/HMP-PK domain-like"/>
    <property type="match status" value="1"/>
</dbReference>
<dbReference type="Pfam" id="PF00106">
    <property type="entry name" value="adh_short"/>
    <property type="match status" value="1"/>
</dbReference>
<evidence type="ECO:0000259" key="3">
    <source>
        <dbReference type="SMART" id="SM01007"/>
    </source>
</evidence>
<feature type="domain" description="Class II aldolase/adducin N-terminal" evidence="3">
    <location>
        <begin position="48"/>
        <end position="251"/>
    </location>
</feature>
<dbReference type="PANTHER" id="PTHR43669">
    <property type="entry name" value="5-KETO-D-GLUCONATE 5-REDUCTASE"/>
    <property type="match status" value="1"/>
</dbReference>
<name>A0ABP0IWX7_9DINO</name>
<dbReference type="NCBIfam" id="NF006192">
    <property type="entry name" value="PRK08324.1-6"/>
    <property type="match status" value="1"/>
</dbReference>
<dbReference type="InterPro" id="IPR020904">
    <property type="entry name" value="Sc_DH/Rdtase_CS"/>
</dbReference>
<dbReference type="InterPro" id="IPR001303">
    <property type="entry name" value="Aldolase_II/adducin_N"/>
</dbReference>
<sequence length="738" mass="79357">MTSCGCGGLALPGPDPICIKPVAYKAYDEAEAEAYCTKFGDFARDLALRCYTSNLVGREASLVLHGGGNTSVKMTATSKVGEDVEVLCIKGSGYNLDSIVPKGFPQVSLEHLSKMLELDSLSDIEMVNEFRTHMMDASSPTPSVETLLHALIPDKFVDHSHADAIVALADHELEEAKQLFAEAFGSELRFAVVPYKMPGFDLAGTARKVMAESGDIDCLILLKHGLFTWGPDAKSSYEAHIKAVSLAEAFIQKQENPELTMRPHVVPSERFFDRVTCTLRGVLHSLSGGDKHWIVRYKDSPAMSAFAQSEEAGTISQIGTITPDHVIRTKSVACVIRGLEEARFYDCAEASGSSEVAETPEGDAALREFLEAELQAYIDNYHAYFERNNARVGGIKKELDPLPRVLLVEHFGLFTVDKSPKACAISADIYEHTVPTILASMAAGKGKYEPVTSEELFDVEYWSLEQAKLKLGAVKPGKLQGRVAFVTGGGSGIGLETALLFAKEGACVFIADMVEDRVHQGVQAVAEARKDKFAAAGAVLDVGDREQVEAAFHQACVHFGGVDVVVSNAGIVVQAAPGMASVEPKDLERSMNVNFLGHQWVSSAAVRRMVPQGTGGCLLYNVSKAPLNPGPQLGPYCIAKAAALALMRQYCVEYGARKIRSNAVNADRVRTNLFDMDLVEARAKSRGLTAQQYFQSNLLGAEVLAGDVAQAFLSLAVAEKTTGSILTVDGGNIAAAPR</sequence>
<reference evidence="4 5" key="1">
    <citation type="submission" date="2024-02" db="EMBL/GenBank/DDBJ databases">
        <authorList>
            <person name="Chen Y."/>
            <person name="Shah S."/>
            <person name="Dougan E. K."/>
            <person name="Thang M."/>
            <person name="Chan C."/>
        </authorList>
    </citation>
    <scope>NUCLEOTIDE SEQUENCE [LARGE SCALE GENOMIC DNA]</scope>
</reference>
<dbReference type="InterPro" id="IPR036291">
    <property type="entry name" value="NAD(P)-bd_dom_sf"/>
</dbReference>
<dbReference type="PROSITE" id="PS00061">
    <property type="entry name" value="ADH_SHORT"/>
    <property type="match status" value="1"/>
</dbReference>
<comment type="similarity">
    <text evidence="1">Belongs to the short-chain dehydrogenases/reductases (SDR) family.</text>
</comment>
<dbReference type="SUPFAM" id="SSF51735">
    <property type="entry name" value="NAD(P)-binding Rossmann-fold domains"/>
    <property type="match status" value="1"/>
</dbReference>
<evidence type="ECO:0000313" key="4">
    <source>
        <dbReference type="EMBL" id="CAK9006568.1"/>
    </source>
</evidence>
<keyword evidence="5" id="KW-1185">Reference proteome</keyword>
<organism evidence="4 5">
    <name type="scientific">Durusdinium trenchii</name>
    <dbReference type="NCBI Taxonomy" id="1381693"/>
    <lineage>
        <taxon>Eukaryota</taxon>
        <taxon>Sar</taxon>
        <taxon>Alveolata</taxon>
        <taxon>Dinophyceae</taxon>
        <taxon>Suessiales</taxon>
        <taxon>Symbiodiniaceae</taxon>
        <taxon>Durusdinium</taxon>
    </lineage>
</organism>
<dbReference type="InterPro" id="IPR002347">
    <property type="entry name" value="SDR_fam"/>
</dbReference>
<comment type="caution">
    <text evidence="4">The sequence shown here is derived from an EMBL/GenBank/DDBJ whole genome shotgun (WGS) entry which is preliminary data.</text>
</comment>
<keyword evidence="2" id="KW-0560">Oxidoreductase</keyword>
<evidence type="ECO:0000313" key="5">
    <source>
        <dbReference type="Proteomes" id="UP001642464"/>
    </source>
</evidence>
<dbReference type="InterPro" id="IPR036409">
    <property type="entry name" value="Aldolase_II/adducin_N_sf"/>
</dbReference>
<dbReference type="Gene3D" id="3.40.225.10">
    <property type="entry name" value="Class II aldolase/adducin N-terminal domain"/>
    <property type="match status" value="1"/>
</dbReference>
<proteinExistence type="inferred from homology"/>